<dbReference type="Gene3D" id="1.20.58.2140">
    <property type="match status" value="1"/>
</dbReference>
<evidence type="ECO:0000313" key="1">
    <source>
        <dbReference type="EMBL" id="OGY93083.1"/>
    </source>
</evidence>
<protein>
    <recommendedName>
        <fullName evidence="3">Translin</fullName>
    </recommendedName>
</protein>
<name>A0A1G2BVC8_9BACT</name>
<reference evidence="1 2" key="1">
    <citation type="journal article" date="2016" name="Nat. Commun.">
        <title>Thousands of microbial genomes shed light on interconnected biogeochemical processes in an aquifer system.</title>
        <authorList>
            <person name="Anantharaman K."/>
            <person name="Brown C.T."/>
            <person name="Hug L.A."/>
            <person name="Sharon I."/>
            <person name="Castelle C.J."/>
            <person name="Probst A.J."/>
            <person name="Thomas B.C."/>
            <person name="Singh A."/>
            <person name="Wilkins M.J."/>
            <person name="Karaoz U."/>
            <person name="Brodie E.L."/>
            <person name="Williams K.H."/>
            <person name="Hubbard S.S."/>
            <person name="Banfield J.F."/>
        </authorList>
    </citation>
    <scope>NUCLEOTIDE SEQUENCE [LARGE SCALE GENOMIC DNA]</scope>
</reference>
<dbReference type="AlphaFoldDB" id="A0A1G2BVC8"/>
<gene>
    <name evidence="1" type="ORF">A3B31_02695</name>
</gene>
<dbReference type="GO" id="GO:0043565">
    <property type="term" value="F:sequence-specific DNA binding"/>
    <property type="evidence" value="ECO:0007669"/>
    <property type="project" value="InterPro"/>
</dbReference>
<dbReference type="CDD" id="cd14820">
    <property type="entry name" value="TRAX"/>
    <property type="match status" value="1"/>
</dbReference>
<sequence>MKLFNTIVRELEAYEARRELVIKAGREILRDAKRVIFLCHDGKLDEAKRHLASLTRVVGTNEKKFKKPLSSAMGSFPLYSEGSWCAAVEEYLEAWFLLHFLTHKKIVAPTGIAPKADVYIGALADSTGELVRLAVLRGARKEVKTIEQFRGLTARVVEFMLPLYLTGSSRQKFDAAKKNLKRIEEIVYEVRIRS</sequence>
<organism evidence="1 2">
    <name type="scientific">Candidatus Komeilibacteria bacterium RIFCSPLOWO2_01_FULL_53_11</name>
    <dbReference type="NCBI Taxonomy" id="1798552"/>
    <lineage>
        <taxon>Bacteria</taxon>
        <taxon>Candidatus Komeiliibacteriota</taxon>
    </lineage>
</organism>
<dbReference type="Pfam" id="PF01997">
    <property type="entry name" value="Translin"/>
    <property type="match status" value="1"/>
</dbReference>
<proteinExistence type="predicted"/>
<dbReference type="Proteomes" id="UP000177349">
    <property type="component" value="Unassembled WGS sequence"/>
</dbReference>
<dbReference type="SUPFAM" id="SSF74784">
    <property type="entry name" value="Translin"/>
    <property type="match status" value="1"/>
</dbReference>
<dbReference type="InterPro" id="IPR036081">
    <property type="entry name" value="Translin_sf"/>
</dbReference>
<dbReference type="InterPro" id="IPR002848">
    <property type="entry name" value="Translin_fam"/>
</dbReference>
<comment type="caution">
    <text evidence="1">The sequence shown here is derived from an EMBL/GenBank/DDBJ whole genome shotgun (WGS) entry which is preliminary data.</text>
</comment>
<evidence type="ECO:0000313" key="2">
    <source>
        <dbReference type="Proteomes" id="UP000177349"/>
    </source>
</evidence>
<accession>A0A1G2BVC8</accession>
<evidence type="ECO:0008006" key="3">
    <source>
        <dbReference type="Google" id="ProtNLM"/>
    </source>
</evidence>
<dbReference type="PANTHER" id="PTHR10741">
    <property type="entry name" value="TRANSLIN AND TRANSLIN ASSOCIATED PROTEIN X"/>
    <property type="match status" value="1"/>
</dbReference>
<dbReference type="EMBL" id="MHKN01000001">
    <property type="protein sequence ID" value="OGY93083.1"/>
    <property type="molecule type" value="Genomic_DNA"/>
</dbReference>